<dbReference type="PANTHER" id="PTHR36440:SF1">
    <property type="entry name" value="PUTATIVE (AFU_ORTHOLOGUE AFUA_8G07350)-RELATED"/>
    <property type="match status" value="1"/>
</dbReference>
<reference evidence="3" key="1">
    <citation type="submission" date="2016-10" db="EMBL/GenBank/DDBJ databases">
        <authorList>
            <person name="Varghese N."/>
            <person name="Submissions S."/>
        </authorList>
    </citation>
    <scope>NUCLEOTIDE SEQUENCE [LARGE SCALE GENOMIC DNA]</scope>
    <source>
        <strain evidence="3">DSM 45419</strain>
    </source>
</reference>
<feature type="domain" description="Cupin type-2" evidence="1">
    <location>
        <begin position="43"/>
        <end position="108"/>
    </location>
</feature>
<evidence type="ECO:0000259" key="1">
    <source>
        <dbReference type="Pfam" id="PF07883"/>
    </source>
</evidence>
<dbReference type="AlphaFoldDB" id="A0A1G9MLU2"/>
<dbReference type="RefSeq" id="WP_175479396.1">
    <property type="nucleotide sequence ID" value="NZ_FNHE01000002.1"/>
</dbReference>
<gene>
    <name evidence="2" type="ORF">SAMN05660642_00691</name>
</gene>
<dbReference type="STRING" id="1137991.SAMN05660642_00691"/>
<dbReference type="InterPro" id="IPR014710">
    <property type="entry name" value="RmlC-like_jellyroll"/>
</dbReference>
<organism evidence="2 3">
    <name type="scientific">Geodermatophilus siccatus</name>
    <dbReference type="NCBI Taxonomy" id="1137991"/>
    <lineage>
        <taxon>Bacteria</taxon>
        <taxon>Bacillati</taxon>
        <taxon>Actinomycetota</taxon>
        <taxon>Actinomycetes</taxon>
        <taxon>Geodermatophilales</taxon>
        <taxon>Geodermatophilaceae</taxon>
        <taxon>Geodermatophilus</taxon>
    </lineage>
</organism>
<evidence type="ECO:0000313" key="2">
    <source>
        <dbReference type="EMBL" id="SDL75043.1"/>
    </source>
</evidence>
<accession>A0A1G9MLU2</accession>
<protein>
    <submittedName>
        <fullName evidence="2">Cupin domain-containing protein</fullName>
    </submittedName>
</protein>
<dbReference type="InterPro" id="IPR011051">
    <property type="entry name" value="RmlC_Cupin_sf"/>
</dbReference>
<dbReference type="InterPro" id="IPR053146">
    <property type="entry name" value="QDO-like"/>
</dbReference>
<dbReference type="Gene3D" id="2.60.120.10">
    <property type="entry name" value="Jelly Rolls"/>
    <property type="match status" value="1"/>
</dbReference>
<dbReference type="InterPro" id="IPR013096">
    <property type="entry name" value="Cupin_2"/>
</dbReference>
<name>A0A1G9MLU2_9ACTN</name>
<dbReference type="Proteomes" id="UP000198680">
    <property type="component" value="Unassembled WGS sequence"/>
</dbReference>
<proteinExistence type="predicted"/>
<dbReference type="Pfam" id="PF07883">
    <property type="entry name" value="Cupin_2"/>
    <property type="match status" value="1"/>
</dbReference>
<dbReference type="PANTHER" id="PTHR36440">
    <property type="entry name" value="PUTATIVE (AFU_ORTHOLOGUE AFUA_8G07350)-RELATED"/>
    <property type="match status" value="1"/>
</dbReference>
<dbReference type="SUPFAM" id="SSF51182">
    <property type="entry name" value="RmlC-like cupins"/>
    <property type="match status" value="1"/>
</dbReference>
<dbReference type="EMBL" id="FNHE01000002">
    <property type="protein sequence ID" value="SDL75043.1"/>
    <property type="molecule type" value="Genomic_DNA"/>
</dbReference>
<evidence type="ECO:0000313" key="3">
    <source>
        <dbReference type="Proteomes" id="UP000198680"/>
    </source>
</evidence>
<keyword evidence="3" id="KW-1185">Reference proteome</keyword>
<sequence>MGQDPGSRIMIRPGEGAPVHGMDMAHKVDAHHLGGRLLIMEGQVAPGALVPPHTHTREDECSYVISGRVVFQVGEDIVTADAGSYVIKPRGVSHAFWNPGGEPARVMELHVPATFARYYDEVGVIFADSAMTEQERREALEAHHARYGVTFHWDRVADLVSRYGVKP</sequence>